<organism evidence="13 14">
    <name type="scientific">Marivibrio halodurans</name>
    <dbReference type="NCBI Taxonomy" id="2039722"/>
    <lineage>
        <taxon>Bacteria</taxon>
        <taxon>Pseudomonadati</taxon>
        <taxon>Pseudomonadota</taxon>
        <taxon>Alphaproteobacteria</taxon>
        <taxon>Rhodospirillales</taxon>
        <taxon>Rhodospirillaceae</taxon>
        <taxon>Marivibrio</taxon>
    </lineage>
</organism>
<comment type="subcellular location">
    <subcellularLocation>
        <location evidence="1">Periplasm</location>
    </subcellularLocation>
</comment>
<dbReference type="Proteomes" id="UP000672602">
    <property type="component" value="Unassembled WGS sequence"/>
</dbReference>
<evidence type="ECO:0000256" key="2">
    <source>
        <dbReference type="ARBA" id="ARBA00011028"/>
    </source>
</evidence>
<evidence type="ECO:0000256" key="10">
    <source>
        <dbReference type="ARBA" id="ARBA00023065"/>
    </source>
</evidence>
<keyword evidence="4" id="KW-0813">Transport</keyword>
<dbReference type="Pfam" id="PF01297">
    <property type="entry name" value="ZnuA"/>
    <property type="match status" value="1"/>
</dbReference>
<evidence type="ECO:0000256" key="8">
    <source>
        <dbReference type="ARBA" id="ARBA00022833"/>
    </source>
</evidence>
<dbReference type="InterPro" id="IPR035520">
    <property type="entry name" value="ZnuA"/>
</dbReference>
<evidence type="ECO:0000256" key="4">
    <source>
        <dbReference type="ARBA" id="ARBA00022448"/>
    </source>
</evidence>
<protein>
    <recommendedName>
        <fullName evidence="3">High-affinity zinc uptake system protein ZnuA</fullName>
    </recommendedName>
</protein>
<dbReference type="SUPFAM" id="SSF53807">
    <property type="entry name" value="Helical backbone' metal receptor"/>
    <property type="match status" value="1"/>
</dbReference>
<keyword evidence="9" id="KW-0864">Zinc transport</keyword>
<dbReference type="GO" id="GO:0006829">
    <property type="term" value="P:zinc ion transport"/>
    <property type="evidence" value="ECO:0007669"/>
    <property type="project" value="UniProtKB-KW"/>
</dbReference>
<feature type="region of interest" description="Disordered" evidence="12">
    <location>
        <begin position="105"/>
        <end position="192"/>
    </location>
</feature>
<name>A0A8J7V460_9PROT</name>
<dbReference type="Gene3D" id="3.40.50.1980">
    <property type="entry name" value="Nitrogenase molybdenum iron protein domain"/>
    <property type="match status" value="3"/>
</dbReference>
<keyword evidence="14" id="KW-1185">Reference proteome</keyword>
<evidence type="ECO:0000313" key="14">
    <source>
        <dbReference type="Proteomes" id="UP000672602"/>
    </source>
</evidence>
<dbReference type="GO" id="GO:0042597">
    <property type="term" value="C:periplasmic space"/>
    <property type="evidence" value="ECO:0007669"/>
    <property type="project" value="UniProtKB-SubCell"/>
</dbReference>
<comment type="caution">
    <text evidence="13">The sequence shown here is derived from an EMBL/GenBank/DDBJ whole genome shotgun (WGS) entry which is preliminary data.</text>
</comment>
<dbReference type="CDD" id="cd01019">
    <property type="entry name" value="ZnuA"/>
    <property type="match status" value="1"/>
</dbReference>
<dbReference type="InterPro" id="IPR006127">
    <property type="entry name" value="ZnuA-like"/>
</dbReference>
<dbReference type="AlphaFoldDB" id="A0A8J7V460"/>
<dbReference type="InterPro" id="IPR002395">
    <property type="entry name" value="Kininogen"/>
</dbReference>
<gene>
    <name evidence="13" type="ORF">KAJ83_17140</name>
</gene>
<keyword evidence="6" id="KW-0732">Signal</keyword>
<evidence type="ECO:0000256" key="7">
    <source>
        <dbReference type="ARBA" id="ARBA00022764"/>
    </source>
</evidence>
<dbReference type="PRINTS" id="PR00334">
    <property type="entry name" value="KININOGEN"/>
</dbReference>
<dbReference type="PANTHER" id="PTHR42953">
    <property type="entry name" value="HIGH-AFFINITY ZINC UPTAKE SYSTEM PROTEIN ZNUA-RELATED"/>
    <property type="match status" value="1"/>
</dbReference>
<evidence type="ECO:0000256" key="3">
    <source>
        <dbReference type="ARBA" id="ARBA00015915"/>
    </source>
</evidence>
<proteinExistence type="inferred from homology"/>
<keyword evidence="11" id="KW-1015">Disulfide bond</keyword>
<accession>A0A8J7V460</accession>
<sequence length="358" mass="37981">MAMGTAVTPARAEAPRVVTSVKPVQGLVAAVMGDVGTPEVLVEGTRSPHGYALTPSDARALAGADLVVWIGPSLSGFLGRALETTAEGVPVLTLIEADGIATMPFASGHHHGHDHGHDDEDAHHGEAHEDGHAHDHDEARAGEAEHDHDHDHGDEHGHDHDHGDTHDHGDDHGHEHGHEEGHAHGAGTDPHIWLDPENARLMLDAIAARLAEIDPANAAVYAGNAGAAKARVSALETELTREIGPFAERGYVVFHDAYRYFERRFGLHSLGAIAIDPEIPPGAERIVALRRSVRESGAACVFMEPQFDPAIVDTVIEGTGARKGVLDPLGSTLAEGPDFYQRLLRAMGDSFRTCLSGG</sequence>
<keyword evidence="10" id="KW-0406">Ion transport</keyword>
<comment type="similarity">
    <text evidence="2">Belongs to the bacterial solute-binding protein 9 family.</text>
</comment>
<evidence type="ECO:0000256" key="1">
    <source>
        <dbReference type="ARBA" id="ARBA00004418"/>
    </source>
</evidence>
<dbReference type="PANTHER" id="PTHR42953:SF3">
    <property type="entry name" value="HIGH-AFFINITY ZINC UPTAKE SYSTEM PROTEIN ZNUA"/>
    <property type="match status" value="1"/>
</dbReference>
<evidence type="ECO:0000313" key="13">
    <source>
        <dbReference type="EMBL" id="MBP5858747.1"/>
    </source>
</evidence>
<reference evidence="13" key="1">
    <citation type="submission" date="2021-04" db="EMBL/GenBank/DDBJ databases">
        <authorList>
            <person name="Zhang D.-C."/>
        </authorList>
    </citation>
    <scope>NUCLEOTIDE SEQUENCE</scope>
    <source>
        <strain evidence="13">CGMCC 1.15697</strain>
    </source>
</reference>
<evidence type="ECO:0000256" key="11">
    <source>
        <dbReference type="ARBA" id="ARBA00023157"/>
    </source>
</evidence>
<keyword evidence="7" id="KW-0574">Periplasm</keyword>
<dbReference type="EMBL" id="JAGMWN010000011">
    <property type="protein sequence ID" value="MBP5858747.1"/>
    <property type="molecule type" value="Genomic_DNA"/>
</dbReference>
<evidence type="ECO:0000256" key="5">
    <source>
        <dbReference type="ARBA" id="ARBA00022723"/>
    </source>
</evidence>
<feature type="compositionally biased region" description="Basic and acidic residues" evidence="12">
    <location>
        <begin position="115"/>
        <end position="183"/>
    </location>
</feature>
<evidence type="ECO:0000256" key="12">
    <source>
        <dbReference type="SAM" id="MobiDB-lite"/>
    </source>
</evidence>
<keyword evidence="8" id="KW-0862">Zinc</keyword>
<dbReference type="GO" id="GO:0046872">
    <property type="term" value="F:metal ion binding"/>
    <property type="evidence" value="ECO:0007669"/>
    <property type="project" value="UniProtKB-KW"/>
</dbReference>
<evidence type="ECO:0000256" key="9">
    <source>
        <dbReference type="ARBA" id="ARBA00022906"/>
    </source>
</evidence>
<keyword evidence="5" id="KW-0479">Metal-binding</keyword>
<evidence type="ECO:0000256" key="6">
    <source>
        <dbReference type="ARBA" id="ARBA00022729"/>
    </source>
</evidence>
<dbReference type="InterPro" id="IPR050492">
    <property type="entry name" value="Bact_metal-bind_prot9"/>
</dbReference>